<name>A0A0A2MB17_9FLAO</name>
<dbReference type="InterPro" id="IPR011042">
    <property type="entry name" value="6-blade_b-propeller_TolB-like"/>
</dbReference>
<dbReference type="RefSeq" id="WP_026979621.1">
    <property type="nucleotide sequence ID" value="NZ_AUCZ01000003.1"/>
</dbReference>
<dbReference type="SUPFAM" id="SSF82171">
    <property type="entry name" value="DPP6 N-terminal domain-like"/>
    <property type="match status" value="1"/>
</dbReference>
<evidence type="ECO:0000256" key="1">
    <source>
        <dbReference type="ARBA" id="ARBA00004442"/>
    </source>
</evidence>
<feature type="chain" id="PRO_5002003074" description="OmpA-like domain-containing protein" evidence="5">
    <location>
        <begin position="20"/>
        <end position="520"/>
    </location>
</feature>
<dbReference type="STRING" id="1121899.GCA_000430025_00856"/>
<evidence type="ECO:0000313" key="8">
    <source>
        <dbReference type="Proteomes" id="UP000030121"/>
    </source>
</evidence>
<dbReference type="InterPro" id="IPR036737">
    <property type="entry name" value="OmpA-like_sf"/>
</dbReference>
<dbReference type="Gene3D" id="2.60.40.1120">
    <property type="entry name" value="Carboxypeptidase-like, regulatory domain"/>
    <property type="match status" value="1"/>
</dbReference>
<evidence type="ECO:0000256" key="3">
    <source>
        <dbReference type="ARBA" id="ARBA00023237"/>
    </source>
</evidence>
<dbReference type="PANTHER" id="PTHR30329">
    <property type="entry name" value="STATOR ELEMENT OF FLAGELLAR MOTOR COMPLEX"/>
    <property type="match status" value="1"/>
</dbReference>
<dbReference type="CDD" id="cd07185">
    <property type="entry name" value="OmpA_C-like"/>
    <property type="match status" value="1"/>
</dbReference>
<keyword evidence="5" id="KW-0732">Signal</keyword>
<comment type="subcellular location">
    <subcellularLocation>
        <location evidence="1">Cell outer membrane</location>
    </subcellularLocation>
</comment>
<dbReference type="Gene3D" id="2.120.10.30">
    <property type="entry name" value="TolB, C-terminal domain"/>
    <property type="match status" value="1"/>
</dbReference>
<gene>
    <name evidence="7" type="ORF">Q764_11415</name>
</gene>
<dbReference type="Proteomes" id="UP000030121">
    <property type="component" value="Unassembled WGS sequence"/>
</dbReference>
<organism evidence="7 8">
    <name type="scientific">Flavobacterium suncheonense GH29-5 = DSM 17707</name>
    <dbReference type="NCBI Taxonomy" id="1121899"/>
    <lineage>
        <taxon>Bacteria</taxon>
        <taxon>Pseudomonadati</taxon>
        <taxon>Bacteroidota</taxon>
        <taxon>Flavobacteriia</taxon>
        <taxon>Flavobacteriales</taxon>
        <taxon>Flavobacteriaceae</taxon>
        <taxon>Flavobacterium</taxon>
    </lineage>
</organism>
<dbReference type="SUPFAM" id="SSF103088">
    <property type="entry name" value="OmpA-like"/>
    <property type="match status" value="1"/>
</dbReference>
<keyword evidence="3" id="KW-0998">Cell outer membrane</keyword>
<dbReference type="InterPro" id="IPR006664">
    <property type="entry name" value="OMP_bac"/>
</dbReference>
<dbReference type="Pfam" id="PF13620">
    <property type="entry name" value="CarboxypepD_reg"/>
    <property type="match status" value="1"/>
</dbReference>
<evidence type="ECO:0000256" key="5">
    <source>
        <dbReference type="SAM" id="SignalP"/>
    </source>
</evidence>
<dbReference type="PRINTS" id="PR01021">
    <property type="entry name" value="OMPADOMAIN"/>
</dbReference>
<dbReference type="Gene3D" id="3.30.1330.60">
    <property type="entry name" value="OmpA-like domain"/>
    <property type="match status" value="1"/>
</dbReference>
<reference evidence="7 8" key="1">
    <citation type="submission" date="2013-09" db="EMBL/GenBank/DDBJ databases">
        <authorList>
            <person name="Zeng Z."/>
            <person name="Chen C."/>
        </authorList>
    </citation>
    <scope>NUCLEOTIDE SEQUENCE [LARGE SCALE GENOMIC DNA]</scope>
    <source>
        <strain evidence="7 8">GH29-5</strain>
    </source>
</reference>
<dbReference type="PANTHER" id="PTHR30329:SF21">
    <property type="entry name" value="LIPOPROTEIN YIAD-RELATED"/>
    <property type="match status" value="1"/>
</dbReference>
<dbReference type="InterPro" id="IPR006665">
    <property type="entry name" value="OmpA-like"/>
</dbReference>
<feature type="domain" description="OmpA-like" evidence="6">
    <location>
        <begin position="403"/>
        <end position="520"/>
    </location>
</feature>
<proteinExistence type="predicted"/>
<feature type="signal peptide" evidence="5">
    <location>
        <begin position="1"/>
        <end position="19"/>
    </location>
</feature>
<keyword evidence="2 4" id="KW-0472">Membrane</keyword>
<evidence type="ECO:0000259" key="6">
    <source>
        <dbReference type="PROSITE" id="PS51123"/>
    </source>
</evidence>
<accession>A0A0A2MB17</accession>
<evidence type="ECO:0000313" key="7">
    <source>
        <dbReference type="EMBL" id="KGO88831.1"/>
    </source>
</evidence>
<dbReference type="EMBL" id="JRLW01000015">
    <property type="protein sequence ID" value="KGO88831.1"/>
    <property type="molecule type" value="Genomic_DNA"/>
</dbReference>
<dbReference type="OrthoDB" id="1403615at2"/>
<dbReference type="eggNOG" id="COG2885">
    <property type="taxonomic scope" value="Bacteria"/>
</dbReference>
<dbReference type="Pfam" id="PF00691">
    <property type="entry name" value="OmpA"/>
    <property type="match status" value="1"/>
</dbReference>
<dbReference type="SUPFAM" id="SSF49478">
    <property type="entry name" value="Cna protein B-type domain"/>
    <property type="match status" value="1"/>
</dbReference>
<dbReference type="InterPro" id="IPR050330">
    <property type="entry name" value="Bact_OuterMem_StrucFunc"/>
</dbReference>
<dbReference type="AlphaFoldDB" id="A0A0A2MB17"/>
<dbReference type="PROSITE" id="PS51123">
    <property type="entry name" value="OMPA_2"/>
    <property type="match status" value="1"/>
</dbReference>
<sequence>MKTKLLFLITIINSVFLFAQGGQNLIKTNKAVTASKIETTGLNFITNDSGINTELSEVGSTFFMGKYLILSNKKRGFAKMTANENNRPNNNLFCANIDKYGNLSYPILFSRLLDSETNEGGVAFSPDEKTIYLTHAKADHQNQFEIFKATLDLEIKGYWKDLQKLTINGDYSIETPSMNNEGTKLYFASDMPGGFGGFDLYVADVLADGTLTNVTNLGNTVNSAKNEKYPYINGRYLFFSSEGHETYGGYDVFRASMTENGITNRTNIGNTLNTANDEVAFILSGPNKGYISSNKNSNKEDFNVYKFELTRLTQNLSALVVETNSKVVLPNAKVTITNEFGEVVKTTTSDENGRIALQVEPLTQYSIVTEKEGYNTNQIVFHAWSSKNNNYSEVIAMNQTKAEIIDNAIVIENIYFDFNKTAVKKESELSLNKIIEVLSINPDMKIAINAHTDAKGSDAYNMSLSEKRAKAAYDYLVKKGIAKDRLEYKGFGESQLKFNCGDNCSAEEDSKNRRIEFLIK</sequence>
<keyword evidence="8" id="KW-1185">Reference proteome</keyword>
<protein>
    <recommendedName>
        <fullName evidence="6">OmpA-like domain-containing protein</fullName>
    </recommendedName>
</protein>
<evidence type="ECO:0000256" key="4">
    <source>
        <dbReference type="PROSITE-ProRule" id="PRU00473"/>
    </source>
</evidence>
<dbReference type="GO" id="GO:0009279">
    <property type="term" value="C:cell outer membrane"/>
    <property type="evidence" value="ECO:0007669"/>
    <property type="project" value="UniProtKB-SubCell"/>
</dbReference>
<comment type="caution">
    <text evidence="7">The sequence shown here is derived from an EMBL/GenBank/DDBJ whole genome shotgun (WGS) entry which is preliminary data.</text>
</comment>
<evidence type="ECO:0000256" key="2">
    <source>
        <dbReference type="ARBA" id="ARBA00023136"/>
    </source>
</evidence>